<evidence type="ECO:0000256" key="1">
    <source>
        <dbReference type="SAM" id="MobiDB-lite"/>
    </source>
</evidence>
<reference evidence="3" key="1">
    <citation type="journal article" date="2020" name="bioRxiv">
        <title>Chromosome-level reference genome of the European wasp spider Argiope bruennichi: a resource for studies on range expansion and evolutionary adaptation.</title>
        <authorList>
            <person name="Sheffer M.M."/>
            <person name="Hoppe A."/>
            <person name="Krehenwinkel H."/>
            <person name="Uhl G."/>
            <person name="Kuss A.W."/>
            <person name="Jensen L."/>
            <person name="Jensen C."/>
            <person name="Gillespie R.G."/>
            <person name="Hoff K.J."/>
            <person name="Prost S."/>
        </authorList>
    </citation>
    <scope>NUCLEOTIDE SEQUENCE</scope>
</reference>
<feature type="region of interest" description="Disordered" evidence="1">
    <location>
        <begin position="262"/>
        <end position="299"/>
    </location>
</feature>
<evidence type="ECO:0000313" key="3">
    <source>
        <dbReference type="EMBL" id="KAF8785183.1"/>
    </source>
</evidence>
<protein>
    <submittedName>
        <fullName evidence="3">Nucleic-acid-binding protein transposon like protein</fullName>
    </submittedName>
</protein>
<dbReference type="Pfam" id="PF07530">
    <property type="entry name" value="PRE_C2HC"/>
    <property type="match status" value="1"/>
</dbReference>
<feature type="domain" description="Pre-C2HC" evidence="2">
    <location>
        <begin position="109"/>
        <end position="169"/>
    </location>
</feature>
<comment type="caution">
    <text evidence="3">The sequence shown here is derived from an EMBL/GenBank/DDBJ whole genome shotgun (WGS) entry which is preliminary data.</text>
</comment>
<name>A0A8T0F864_ARGBR</name>
<dbReference type="AlphaFoldDB" id="A0A8T0F864"/>
<keyword evidence="4" id="KW-1185">Reference proteome</keyword>
<proteinExistence type="predicted"/>
<organism evidence="3 4">
    <name type="scientific">Argiope bruennichi</name>
    <name type="common">Wasp spider</name>
    <name type="synonym">Aranea bruennichi</name>
    <dbReference type="NCBI Taxonomy" id="94029"/>
    <lineage>
        <taxon>Eukaryota</taxon>
        <taxon>Metazoa</taxon>
        <taxon>Ecdysozoa</taxon>
        <taxon>Arthropoda</taxon>
        <taxon>Chelicerata</taxon>
        <taxon>Arachnida</taxon>
        <taxon>Araneae</taxon>
        <taxon>Araneomorphae</taxon>
        <taxon>Entelegynae</taxon>
        <taxon>Araneoidea</taxon>
        <taxon>Araneidae</taxon>
        <taxon>Argiope</taxon>
    </lineage>
</organism>
<reference evidence="3" key="2">
    <citation type="submission" date="2020-06" db="EMBL/GenBank/DDBJ databases">
        <authorList>
            <person name="Sheffer M."/>
        </authorList>
    </citation>
    <scope>NUCLEOTIDE SEQUENCE</scope>
</reference>
<dbReference type="InterPro" id="IPR006579">
    <property type="entry name" value="Pre_C2HC_dom"/>
</dbReference>
<accession>A0A8T0F864</accession>
<sequence length="299" mass="34623">MQNRYSPLEADKGDIPFQETQISPKIPPIMLRRTAEYREIIKRLNTIHNIKCKAKEAGEFIKLFAETSDDVRKLTKYLHEQTKEYFVIADRAEKPIKVVLKGLPLNIDTEEIKTELTEKGFRVDKINQLRRFKTKEPLPIYQIHLFKTGNIQEIYKLETLMYFMIRVEKYVTKQNHQCYNCQLWNHGSNGCKLQPKCVICAENHPSKECPNKGEKEAEVKCANCGAPHTANYRGCPRYPKVAHNRTIQSGKSFAEAVRRQMNLLPSKGNPARKKATNIIERRVNTPPPPPRPQEKEGTH</sequence>
<gene>
    <name evidence="3" type="ORF">HNY73_010757</name>
</gene>
<evidence type="ECO:0000259" key="2">
    <source>
        <dbReference type="Pfam" id="PF07530"/>
    </source>
</evidence>
<evidence type="ECO:0000313" key="4">
    <source>
        <dbReference type="Proteomes" id="UP000807504"/>
    </source>
</evidence>
<dbReference type="EMBL" id="JABXBU010000030">
    <property type="protein sequence ID" value="KAF8785183.1"/>
    <property type="molecule type" value="Genomic_DNA"/>
</dbReference>
<dbReference type="Proteomes" id="UP000807504">
    <property type="component" value="Unassembled WGS sequence"/>
</dbReference>